<dbReference type="AlphaFoldDB" id="A0AAV5ST35"/>
<comment type="caution">
    <text evidence="1">The sequence shown here is derived from an EMBL/GenBank/DDBJ whole genome shotgun (WGS) entry which is preliminary data.</text>
</comment>
<keyword evidence="2" id="KW-1185">Reference proteome</keyword>
<proteinExistence type="predicted"/>
<evidence type="ECO:0000313" key="1">
    <source>
        <dbReference type="EMBL" id="GMS86531.1"/>
    </source>
</evidence>
<dbReference type="EMBL" id="BTSX01000002">
    <property type="protein sequence ID" value="GMS86531.1"/>
    <property type="molecule type" value="Genomic_DNA"/>
</dbReference>
<dbReference type="Proteomes" id="UP001432027">
    <property type="component" value="Unassembled WGS sequence"/>
</dbReference>
<evidence type="ECO:0000313" key="2">
    <source>
        <dbReference type="Proteomes" id="UP001432027"/>
    </source>
</evidence>
<evidence type="ECO:0008006" key="3">
    <source>
        <dbReference type="Google" id="ProtNLM"/>
    </source>
</evidence>
<feature type="non-terminal residue" evidence="1">
    <location>
        <position position="74"/>
    </location>
</feature>
<gene>
    <name evidence="1" type="ORF">PENTCL1PPCAC_8706</name>
</gene>
<feature type="non-terminal residue" evidence="1">
    <location>
        <position position="1"/>
    </location>
</feature>
<name>A0AAV5ST35_9BILA</name>
<organism evidence="1 2">
    <name type="scientific">Pristionchus entomophagus</name>
    <dbReference type="NCBI Taxonomy" id="358040"/>
    <lineage>
        <taxon>Eukaryota</taxon>
        <taxon>Metazoa</taxon>
        <taxon>Ecdysozoa</taxon>
        <taxon>Nematoda</taxon>
        <taxon>Chromadorea</taxon>
        <taxon>Rhabditida</taxon>
        <taxon>Rhabditina</taxon>
        <taxon>Diplogasteromorpha</taxon>
        <taxon>Diplogasteroidea</taxon>
        <taxon>Neodiplogasteridae</taxon>
        <taxon>Pristionchus</taxon>
    </lineage>
</organism>
<sequence length="74" mass="8906">LFIFLRLHTMQPTTVIKKRRRVRYRIRATFSFQESFREWPGYCTPRVAGRIYHPSSLLISDYLCVLSRTSNVLR</sequence>
<protein>
    <recommendedName>
        <fullName evidence="3">Ribosomal protein</fullName>
    </recommendedName>
</protein>
<reference evidence="1" key="1">
    <citation type="submission" date="2023-10" db="EMBL/GenBank/DDBJ databases">
        <title>Genome assembly of Pristionchus species.</title>
        <authorList>
            <person name="Yoshida K."/>
            <person name="Sommer R.J."/>
        </authorList>
    </citation>
    <scope>NUCLEOTIDE SEQUENCE</scope>
    <source>
        <strain evidence="1">RS0144</strain>
    </source>
</reference>
<accession>A0AAV5ST35</accession>